<dbReference type="Proteomes" id="UP000236732">
    <property type="component" value="Unassembled WGS sequence"/>
</dbReference>
<proteinExistence type="predicted"/>
<evidence type="ECO:0000313" key="2">
    <source>
        <dbReference type="Proteomes" id="UP000236732"/>
    </source>
</evidence>
<accession>A0A1H6F256</accession>
<keyword evidence="2" id="KW-1185">Reference proteome</keyword>
<evidence type="ECO:0000313" key="1">
    <source>
        <dbReference type="EMBL" id="SEH04152.1"/>
    </source>
</evidence>
<dbReference type="AlphaFoldDB" id="A0A1H6F256"/>
<name>A0A1H6F256_9ACTN</name>
<organism evidence="1 2">
    <name type="scientific">Nonomuraea solani</name>
    <dbReference type="NCBI Taxonomy" id="1144553"/>
    <lineage>
        <taxon>Bacteria</taxon>
        <taxon>Bacillati</taxon>
        <taxon>Actinomycetota</taxon>
        <taxon>Actinomycetes</taxon>
        <taxon>Streptosporangiales</taxon>
        <taxon>Streptosporangiaceae</taxon>
        <taxon>Nonomuraea</taxon>
    </lineage>
</organism>
<feature type="non-terminal residue" evidence="1">
    <location>
        <position position="1"/>
    </location>
</feature>
<protein>
    <submittedName>
        <fullName evidence="1">Uncharacterized protein</fullName>
    </submittedName>
</protein>
<sequence length="37" mass="3901">ANGEVKAWHNGAGFAAMPWNADAIIATGFTNDNLHFA</sequence>
<gene>
    <name evidence="1" type="ORF">SAMN05444920_1782</name>
</gene>
<reference evidence="1 2" key="1">
    <citation type="submission" date="2016-10" db="EMBL/GenBank/DDBJ databases">
        <authorList>
            <person name="de Groot N.N."/>
        </authorList>
    </citation>
    <scope>NUCLEOTIDE SEQUENCE [LARGE SCALE GENOMIC DNA]</scope>
    <source>
        <strain evidence="1 2">CGMCC 4.7037</strain>
    </source>
</reference>
<dbReference type="EMBL" id="FNVT01000078">
    <property type="protein sequence ID" value="SEH04152.1"/>
    <property type="molecule type" value="Genomic_DNA"/>
</dbReference>